<keyword evidence="3" id="KW-1185">Reference proteome</keyword>
<proteinExistence type="predicted"/>
<dbReference type="EMBL" id="JAIWYP010000001">
    <property type="protein sequence ID" value="KAH3877146.1"/>
    <property type="molecule type" value="Genomic_DNA"/>
</dbReference>
<reference evidence="2" key="2">
    <citation type="submission" date="2020-11" db="EMBL/GenBank/DDBJ databases">
        <authorList>
            <person name="McCartney M.A."/>
            <person name="Auch B."/>
            <person name="Kono T."/>
            <person name="Mallez S."/>
            <person name="Becker A."/>
            <person name="Gohl D.M."/>
            <person name="Silverstein K.A.T."/>
            <person name="Koren S."/>
            <person name="Bechman K.B."/>
            <person name="Herman A."/>
            <person name="Abrahante J.E."/>
            <person name="Garbe J."/>
        </authorList>
    </citation>
    <scope>NUCLEOTIDE SEQUENCE</scope>
    <source>
        <strain evidence="2">Duluth1</strain>
        <tissue evidence="2">Whole animal</tissue>
    </source>
</reference>
<comment type="caution">
    <text evidence="2">The sequence shown here is derived from an EMBL/GenBank/DDBJ whole genome shotgun (WGS) entry which is preliminary data.</text>
</comment>
<evidence type="ECO:0000313" key="2">
    <source>
        <dbReference type="EMBL" id="KAH3877146.1"/>
    </source>
</evidence>
<dbReference type="AlphaFoldDB" id="A0A9D4MJ36"/>
<organism evidence="2 3">
    <name type="scientific">Dreissena polymorpha</name>
    <name type="common">Zebra mussel</name>
    <name type="synonym">Mytilus polymorpha</name>
    <dbReference type="NCBI Taxonomy" id="45954"/>
    <lineage>
        <taxon>Eukaryota</taxon>
        <taxon>Metazoa</taxon>
        <taxon>Spiralia</taxon>
        <taxon>Lophotrochozoa</taxon>
        <taxon>Mollusca</taxon>
        <taxon>Bivalvia</taxon>
        <taxon>Autobranchia</taxon>
        <taxon>Heteroconchia</taxon>
        <taxon>Euheterodonta</taxon>
        <taxon>Imparidentia</taxon>
        <taxon>Neoheterodontei</taxon>
        <taxon>Myida</taxon>
        <taxon>Dreissenoidea</taxon>
        <taxon>Dreissenidae</taxon>
        <taxon>Dreissena</taxon>
    </lineage>
</organism>
<feature type="region of interest" description="Disordered" evidence="1">
    <location>
        <begin position="290"/>
        <end position="319"/>
    </location>
</feature>
<evidence type="ECO:0000313" key="3">
    <source>
        <dbReference type="Proteomes" id="UP000828390"/>
    </source>
</evidence>
<sequence length="319" mass="35748">MRFELLDLIHNLGYKEFGRLEAKGYTYRIPKVEAFIRFGIASGQPTPWPLMAKADVPGTEIEIREINGNTTGPWRDMFTVDPITEGITGGYLFNFPPVKGQEQKVELRTKASESNRTSQSYVISGTAEYLFPREIPPELRSGACLPIEEPWLTDINTLTEAQWKRVISNMYTVGQEETQFSMDRQRNLTITLLEFNRQFRRNYNVQEVLSALGDMAIRGQNVTDLPNDDARRVIFDTDMALQANRERMVVERYARWEEVYERCKRGQSQVLPPVQIPPMAAGEADAVPNIPGSAPGTAPGGAPGQVPVVPGGGVRPMQG</sequence>
<dbReference type="Proteomes" id="UP000828390">
    <property type="component" value="Unassembled WGS sequence"/>
</dbReference>
<gene>
    <name evidence="2" type="ORF">DPMN_001002</name>
</gene>
<feature type="compositionally biased region" description="Gly residues" evidence="1">
    <location>
        <begin position="310"/>
        <end position="319"/>
    </location>
</feature>
<accession>A0A9D4MJ36</accession>
<name>A0A9D4MJ36_DREPO</name>
<evidence type="ECO:0000256" key="1">
    <source>
        <dbReference type="SAM" id="MobiDB-lite"/>
    </source>
</evidence>
<protein>
    <submittedName>
        <fullName evidence="2">Uncharacterized protein</fullName>
    </submittedName>
</protein>
<reference evidence="2" key="1">
    <citation type="journal article" date="2019" name="bioRxiv">
        <title>The Genome of the Zebra Mussel, Dreissena polymorpha: A Resource for Invasive Species Research.</title>
        <authorList>
            <person name="McCartney M.A."/>
            <person name="Auch B."/>
            <person name="Kono T."/>
            <person name="Mallez S."/>
            <person name="Zhang Y."/>
            <person name="Obille A."/>
            <person name="Becker A."/>
            <person name="Abrahante J.E."/>
            <person name="Garbe J."/>
            <person name="Badalamenti J.P."/>
            <person name="Herman A."/>
            <person name="Mangelson H."/>
            <person name="Liachko I."/>
            <person name="Sullivan S."/>
            <person name="Sone E.D."/>
            <person name="Koren S."/>
            <person name="Silverstein K.A.T."/>
            <person name="Beckman K.B."/>
            <person name="Gohl D.M."/>
        </authorList>
    </citation>
    <scope>NUCLEOTIDE SEQUENCE</scope>
    <source>
        <strain evidence="2">Duluth1</strain>
        <tissue evidence="2">Whole animal</tissue>
    </source>
</reference>